<dbReference type="InterPro" id="IPR041589">
    <property type="entry name" value="DNAH3_AAA_lid_1"/>
</dbReference>
<dbReference type="FunFam" id="3.40.50.300:FF:001145">
    <property type="entry name" value="Putative dynein heavy chain"/>
    <property type="match status" value="1"/>
</dbReference>
<feature type="domain" description="Dynein heavy chain ATP-binding dynein motor region" evidence="18">
    <location>
        <begin position="1356"/>
        <end position="1577"/>
    </location>
</feature>
<dbReference type="Pfam" id="PF12781">
    <property type="entry name" value="AAA_9"/>
    <property type="match status" value="1"/>
</dbReference>
<dbReference type="Gene3D" id="3.10.490.20">
    <property type="match status" value="1"/>
</dbReference>
<dbReference type="Gene3D" id="3.40.50.300">
    <property type="entry name" value="P-loop containing nucleotide triphosphate hydrolases"/>
    <property type="match status" value="4"/>
</dbReference>
<feature type="domain" description="Dynein heavy chain AAA module D4" evidence="17">
    <location>
        <begin position="711"/>
        <end position="970"/>
    </location>
</feature>
<feature type="coiled-coil region" evidence="13">
    <location>
        <begin position="1213"/>
        <end position="1275"/>
    </location>
</feature>
<feature type="domain" description="Dynein heavy chain region D6 P-loop" evidence="15">
    <location>
        <begin position="1823"/>
        <end position="1934"/>
    </location>
</feature>
<dbReference type="STRING" id="2015173.A0A026WLN1"/>
<dbReference type="InterPro" id="IPR042219">
    <property type="entry name" value="AAA_lid_11_sf"/>
</dbReference>
<accession>A0A026WLN1</accession>
<keyword evidence="5" id="KW-0547">Nucleotide-binding</keyword>
<keyword evidence="11" id="KW-0206">Cytoskeleton</keyword>
<dbReference type="SUPFAM" id="SSF52540">
    <property type="entry name" value="P-loop containing nucleoside triphosphate hydrolases"/>
    <property type="match status" value="2"/>
</dbReference>
<evidence type="ECO:0000256" key="7">
    <source>
        <dbReference type="ARBA" id="ARBA00023017"/>
    </source>
</evidence>
<dbReference type="OMA" id="ANAPEYY"/>
<dbReference type="Gene3D" id="1.10.472.130">
    <property type="match status" value="1"/>
</dbReference>
<dbReference type="InterPro" id="IPR024317">
    <property type="entry name" value="Dynein_heavy_chain_D4_dom"/>
</dbReference>
<dbReference type="Pfam" id="PF18198">
    <property type="entry name" value="AAA_lid_11"/>
    <property type="match status" value="1"/>
</dbReference>
<evidence type="ECO:0000256" key="12">
    <source>
        <dbReference type="ARBA" id="ARBA00023273"/>
    </source>
</evidence>
<dbReference type="Pfam" id="PF12780">
    <property type="entry name" value="AAA_8"/>
    <property type="match status" value="1"/>
</dbReference>
<feature type="domain" description="Dynein heavy chain 3 AAA+ lid" evidence="20">
    <location>
        <begin position="579"/>
        <end position="662"/>
    </location>
</feature>
<dbReference type="Pfam" id="PF17857">
    <property type="entry name" value="AAA_lid_1"/>
    <property type="match status" value="1"/>
</dbReference>
<dbReference type="Pfam" id="PF12777">
    <property type="entry name" value="MT"/>
    <property type="match status" value="1"/>
</dbReference>
<evidence type="ECO:0000256" key="2">
    <source>
        <dbReference type="ARBA" id="ARBA00008887"/>
    </source>
</evidence>
<dbReference type="GO" id="GO:0045505">
    <property type="term" value="F:dynein intermediate chain binding"/>
    <property type="evidence" value="ECO:0007669"/>
    <property type="project" value="InterPro"/>
</dbReference>
<dbReference type="Gene3D" id="1.20.920.20">
    <property type="match status" value="1"/>
</dbReference>
<dbReference type="Pfam" id="PF18199">
    <property type="entry name" value="Dynein_C"/>
    <property type="match status" value="1"/>
</dbReference>
<dbReference type="GO" id="GO:0005874">
    <property type="term" value="C:microtubule"/>
    <property type="evidence" value="ECO:0007669"/>
    <property type="project" value="UniProtKB-KW"/>
</dbReference>
<feature type="coiled-coil region" evidence="13">
    <location>
        <begin position="1017"/>
        <end position="1086"/>
    </location>
</feature>
<dbReference type="Gene3D" id="1.20.920.30">
    <property type="match status" value="1"/>
</dbReference>
<comment type="similarity">
    <text evidence="2">Belongs to the dynein heavy chain family.</text>
</comment>
<dbReference type="FunFam" id="1.20.1270.280:FF:000001">
    <property type="entry name" value="dynein heavy chain 7, axonemal"/>
    <property type="match status" value="1"/>
</dbReference>
<dbReference type="OrthoDB" id="447173at2759"/>
<dbReference type="GO" id="GO:0008569">
    <property type="term" value="F:minus-end-directed microtubule motor activity"/>
    <property type="evidence" value="ECO:0007669"/>
    <property type="project" value="InterPro"/>
</dbReference>
<evidence type="ECO:0000259" key="17">
    <source>
        <dbReference type="Pfam" id="PF12780"/>
    </source>
</evidence>
<dbReference type="Gene3D" id="1.10.8.720">
    <property type="entry name" value="Region D6 of dynein motor"/>
    <property type="match status" value="1"/>
</dbReference>
<evidence type="ECO:0000256" key="8">
    <source>
        <dbReference type="ARBA" id="ARBA00023054"/>
    </source>
</evidence>
<dbReference type="Proteomes" id="UP000053097">
    <property type="component" value="Unassembled WGS sequence"/>
</dbReference>
<name>A0A026WLN1_OOCBI</name>
<dbReference type="InterPro" id="IPR041466">
    <property type="entry name" value="Dynein_AAA5_ext"/>
</dbReference>
<dbReference type="InterPro" id="IPR027417">
    <property type="entry name" value="P-loop_NTPase"/>
</dbReference>
<keyword evidence="24" id="KW-1185">Reference proteome</keyword>
<evidence type="ECO:0000259" key="15">
    <source>
        <dbReference type="Pfam" id="PF03028"/>
    </source>
</evidence>
<feature type="domain" description="Dynein heavy chain AAA 5 extension" evidence="19">
    <location>
        <begin position="215"/>
        <end position="333"/>
    </location>
</feature>
<dbReference type="Gene3D" id="1.10.8.1220">
    <property type="match status" value="1"/>
</dbReference>
<evidence type="ECO:0000313" key="24">
    <source>
        <dbReference type="Proteomes" id="UP000053097"/>
    </source>
</evidence>
<dbReference type="Pfam" id="PF12775">
    <property type="entry name" value="AAA_7"/>
    <property type="match status" value="1"/>
</dbReference>
<feature type="compositionally biased region" description="Low complexity" evidence="14">
    <location>
        <begin position="18"/>
        <end position="28"/>
    </location>
</feature>
<gene>
    <name evidence="23" type="ORF">X777_02801</name>
</gene>
<dbReference type="InterPro" id="IPR026983">
    <property type="entry name" value="DHC"/>
</dbReference>
<dbReference type="PANTHER" id="PTHR22878">
    <property type="entry name" value="DYNEIN HEAVY CHAIN 6, AXONEMAL-LIKE-RELATED"/>
    <property type="match status" value="1"/>
</dbReference>
<feature type="domain" description="Dynein heavy chain AAA lid" evidence="21">
    <location>
        <begin position="1969"/>
        <end position="2108"/>
    </location>
</feature>
<dbReference type="GO" id="GO:0051959">
    <property type="term" value="F:dynein light intermediate chain binding"/>
    <property type="evidence" value="ECO:0007669"/>
    <property type="project" value="InterPro"/>
</dbReference>
<sequence length="2415" mass="275753">MRFVEILPASRQTDRRTPPTLTTTPTPTPTLALPASLGFHVVLRLMKCYEILKHACMSLKSQLQPDGKPFTAVITYVLNPKAVTMGQLYGEYDPNTHEWTDGILPTLIRTDISAADCDKRWYVCDGPMDAVWVENMNTILDDNKKLCLTSGEIMKLLPTQTIMFEVVDLRVASPATVSRCGMVYLEPENLGLQPLIDCWIRSLPTTMSDYIEEITELTTQLVLPGLKIVRESLREIVGTVDFALIQSYINLMNFRIRSIAEREGKAPLSFNFHRIIQNLLSSWAAFATVWGLGATCDYKSRCIFSDWLKKVQKNAQHKTPFPEDGLVFDYRLHDGGFTDPIDGQEPTPPKWYKWLDNIPPIRIMPDTKYADIEVPTMDNVRSAALIGYLLVNETNVLCVGPTGSGKTLTISAKLSRNMPKKYICDFITFSARTTANQTQDLIDVKLEKRRKGIYGPPILRKQIFFIDDLNMPAPDPYGAQPPIELIRQFMDFNGWYDRKEIGSFKLIQDVNFVTAMGPPGGGKNPITVRLLRHFHIIAFPEMENDAKLLIFRTILNSWILNTPGLANMLDDIVYATLKIFAITCNEMLPIPKKSHYTFNLRDLSKVFQSILMANAKKILAPEKLLLLWYHENIRVFSDRLINDEDKKWFNQLLQNVLNETFKCDIDHIIGKKPLFYGLIIIFTYFSILYLQMEKILLEYLDDYNNATTSPMQLVLFEDAISHICRILRILRQPRGNALLLGMAGRQSLTKFSSHIQEYYCFQIGISKTYTIHDWRNDIKNAMLKAGLRNQPIVFLFSDTQIKNDCMLEDLNTILNSGDVPNIYQVDEVDKIYQAMRAPLQEAGLQINRNNLFSTYLRIVRNNLHTVITMSPIGDVFRARIRQFPALVNCCVIDWFGSWPDAALQSVATHVLSGIKNESITDETLRSIVKICQYMHSSVIDASDRFLKELGRHNYVTPTSYLELLSTYGDLLKKKKNELHSAMIRLSTGLSKLARTETEIKDMQEILKRMKPELEIAAEAMANMIEEINRDMIQAKKAEVTAMEQEAAVSKMKEENKAIRDEAEADLSEVKSMLEAAKASLKALNKNDIAEVKAMKRPPVGVLLVIEAICIVNDVEPYKLPGKLPGEKRLDYWTPGSQMLEDPIHFLYTMENFKTEDITEDMINKLEDYIENPNFQPAKVLQVSKACYSLCLWVHAMYNYYFVNKKVALQMAALTKAEEILAETEKTLAAAMARLREIEESIEKLQQQLTEQEEKKAELERQKHLCEERIARAVKLIVGLSDEKERWIVMVDDIKVSLKNAVGDILLSSGAIAYLTPFTDTYRQDLFTSWYDALGEEVPHTPGCRPVLTLGNQVELRNWQIDGLPRDSLSIENAVLVMNSKRWPLFIDPQAQANKWIRNMCKPIGLSIVKMTDKELLSVIEACVRFGKSCLIENVGTELEAALDPILTRSLFKHAEQSCIKIGEIIVPYNFDFRLYLTTRLSNPHYTPEIAVKVLIVNFALTVSGFVDQMLSLVTIQERPDLEQARNALIMSSAEMKQDLEKIEDRILHRFTVSEESTVDDIDLILILEASKAKSEEIKAKVKVAETTQADIDLTRSLYIPVASRAQILFFCIADLQRIDTMYQYSLEWFIVIFNNSILNTTKGKENINELRITDINENFTFTLFSNVCRSLFEKHKLLFGFLVCARILLNDGTIDPKEWSHFLTTTIPIRELPNPAPEWITARCWKELQALENLPKFHKFTSYFQQSLTQFKNVFDTHEAHLATFPEPWQIKLNNFEKLLVLKCLRPDKVINAIQIYLTQNLGQQFVEPQTAEFSVIYKEASNITPIVFILSPGTDPAVELNKFADKMGKKLYSISLGQGQELRAQLMLKQSAEIGNWVFFQNCHLVPSWMPKLESLVETLSPENIHRDFQLWLTSASSSDFPISILQNSSKMTIETPRGIKANMFRAYLTQVTEMQEFLQSNPKALPFKRLVYSLCMFHSILLERRKFGPLGFNVSYEFTNGDLAICMSQLYMYLMEYDILPFKVLIYTAGHINYGGRITDDWDRRCVLTLLQDYYNANVVSPDYQFDQQGIYYQLPATASFNNYLDYIKGFPLNDDPSLFGMHSNADISCAQAETYACLATLLSLETKEIGVAAVSIEEVTTQITNDMLATIPEQFDLIAMQERYPVLYEELFNTVLLQEAKRYNGLLEIVQSTLRDLLKALKGLVVMSKQFELIANSLFNNKIPANWQSESYPSLKPLAAWYLDLKERIKFISDWQDNGIPSAFWMSGFYCPRAFLTGTLQNFARKHAVSIDTIDFSCKVLSSIPTQKPTDGCVVYGLFLEGCRWDGKYLAESLPKELFTEMSPILLLPEIDHVIPSYGIYICPVYKTIERSGTLTTTGHSTNFVLTMEIPADKPQSHWIKRGAAMICALDY</sequence>
<evidence type="ECO:0000256" key="9">
    <source>
        <dbReference type="ARBA" id="ARBA00023069"/>
    </source>
</evidence>
<dbReference type="InterPro" id="IPR041228">
    <property type="entry name" value="Dynein_C"/>
</dbReference>
<dbReference type="FunFam" id="1.10.8.720:FF:000001">
    <property type="entry name" value="dynein heavy chain 7, axonemal"/>
    <property type="match status" value="1"/>
</dbReference>
<evidence type="ECO:0000256" key="13">
    <source>
        <dbReference type="SAM" id="Coils"/>
    </source>
</evidence>
<dbReference type="FunFam" id="3.10.490.20:FF:000009">
    <property type="entry name" value="Dynein heavy chain 4"/>
    <property type="match status" value="1"/>
</dbReference>
<evidence type="ECO:0000256" key="5">
    <source>
        <dbReference type="ARBA" id="ARBA00022741"/>
    </source>
</evidence>
<dbReference type="InterPro" id="IPR043160">
    <property type="entry name" value="Dynein_C_barrel"/>
</dbReference>
<feature type="domain" description="Dynein heavy chain C-terminal" evidence="22">
    <location>
        <begin position="2115"/>
        <end position="2411"/>
    </location>
</feature>
<dbReference type="GO" id="GO:0005524">
    <property type="term" value="F:ATP binding"/>
    <property type="evidence" value="ECO:0007669"/>
    <property type="project" value="UniProtKB-KW"/>
</dbReference>
<evidence type="ECO:0000259" key="22">
    <source>
        <dbReference type="Pfam" id="PF18199"/>
    </source>
</evidence>
<keyword evidence="9" id="KW-0969">Cilium</keyword>
<dbReference type="GO" id="GO:0005930">
    <property type="term" value="C:axoneme"/>
    <property type="evidence" value="ECO:0007669"/>
    <property type="project" value="UniProtKB-SubCell"/>
</dbReference>
<keyword evidence="3" id="KW-0963">Cytoplasm</keyword>
<evidence type="ECO:0000259" key="19">
    <source>
        <dbReference type="Pfam" id="PF17852"/>
    </source>
</evidence>
<dbReference type="FunFam" id="1.20.920.20:FF:000001">
    <property type="entry name" value="dynein heavy chain 2, axonemal"/>
    <property type="match status" value="1"/>
</dbReference>
<keyword evidence="4" id="KW-0493">Microtubule</keyword>
<keyword evidence="7" id="KW-0243">Dynein</keyword>
<dbReference type="InterPro" id="IPR004273">
    <property type="entry name" value="Dynein_heavy_D6_P-loop"/>
</dbReference>
<keyword evidence="10" id="KW-0505">Motor protein</keyword>
<dbReference type="InterPro" id="IPR041658">
    <property type="entry name" value="AAA_lid_11"/>
</dbReference>
<feature type="domain" description="Dynein heavy chain coiled coil stalk" evidence="16">
    <location>
        <begin position="984"/>
        <end position="1328"/>
    </location>
</feature>
<evidence type="ECO:0000256" key="10">
    <source>
        <dbReference type="ARBA" id="ARBA00023175"/>
    </source>
</evidence>
<reference evidence="23 24" key="1">
    <citation type="journal article" date="2014" name="Curr. Biol.">
        <title>The genome of the clonal raider ant Cerapachys biroi.</title>
        <authorList>
            <person name="Oxley P.R."/>
            <person name="Ji L."/>
            <person name="Fetter-Pruneda I."/>
            <person name="McKenzie S.K."/>
            <person name="Li C."/>
            <person name="Hu H."/>
            <person name="Zhang G."/>
            <person name="Kronauer D.J."/>
        </authorList>
    </citation>
    <scope>NUCLEOTIDE SEQUENCE [LARGE SCALE GENOMIC DNA]</scope>
</reference>
<evidence type="ECO:0000259" key="20">
    <source>
        <dbReference type="Pfam" id="PF17857"/>
    </source>
</evidence>
<evidence type="ECO:0000256" key="1">
    <source>
        <dbReference type="ARBA" id="ARBA00004430"/>
    </source>
</evidence>
<dbReference type="Pfam" id="PF17852">
    <property type="entry name" value="Dynein_AAA_lid"/>
    <property type="match status" value="1"/>
</dbReference>
<dbReference type="PANTHER" id="PTHR22878:SF73">
    <property type="entry name" value="DYNEIN AXONEMAL HEAVY CHAIN 1"/>
    <property type="match status" value="1"/>
</dbReference>
<dbReference type="Gene3D" id="1.20.1270.280">
    <property type="match status" value="1"/>
</dbReference>
<organism evidence="23 24">
    <name type="scientific">Ooceraea biroi</name>
    <name type="common">Clonal raider ant</name>
    <name type="synonym">Cerapachys biroi</name>
    <dbReference type="NCBI Taxonomy" id="2015173"/>
    <lineage>
        <taxon>Eukaryota</taxon>
        <taxon>Metazoa</taxon>
        <taxon>Ecdysozoa</taxon>
        <taxon>Arthropoda</taxon>
        <taxon>Hexapoda</taxon>
        <taxon>Insecta</taxon>
        <taxon>Pterygota</taxon>
        <taxon>Neoptera</taxon>
        <taxon>Endopterygota</taxon>
        <taxon>Hymenoptera</taxon>
        <taxon>Apocrita</taxon>
        <taxon>Aculeata</taxon>
        <taxon>Formicoidea</taxon>
        <taxon>Formicidae</taxon>
        <taxon>Dorylinae</taxon>
        <taxon>Ooceraea</taxon>
    </lineage>
</organism>
<keyword evidence="8 13" id="KW-0175">Coiled coil</keyword>
<evidence type="ECO:0000313" key="23">
    <source>
        <dbReference type="EMBL" id="EZA56950.1"/>
    </source>
</evidence>
<dbReference type="GO" id="GO:0007018">
    <property type="term" value="P:microtubule-based movement"/>
    <property type="evidence" value="ECO:0007669"/>
    <property type="project" value="InterPro"/>
</dbReference>
<comment type="subcellular location">
    <subcellularLocation>
        <location evidence="1">Cytoplasm</location>
        <location evidence="1">Cytoskeleton</location>
        <location evidence="1">Cilium axoneme</location>
    </subcellularLocation>
</comment>
<protein>
    <submittedName>
        <fullName evidence="23">Dynein heavy chain 1, axonemal</fullName>
    </submittedName>
</protein>
<evidence type="ECO:0000256" key="14">
    <source>
        <dbReference type="SAM" id="MobiDB-lite"/>
    </source>
</evidence>
<evidence type="ECO:0000256" key="3">
    <source>
        <dbReference type="ARBA" id="ARBA00022490"/>
    </source>
</evidence>
<dbReference type="Pfam" id="PF03028">
    <property type="entry name" value="Dynein_heavy"/>
    <property type="match status" value="1"/>
</dbReference>
<evidence type="ECO:0000259" key="21">
    <source>
        <dbReference type="Pfam" id="PF18198"/>
    </source>
</evidence>
<dbReference type="FunFam" id="3.40.50.300:FF:002141">
    <property type="entry name" value="Dynein heavy chain"/>
    <property type="match status" value="1"/>
</dbReference>
<dbReference type="Gene3D" id="6.10.140.1060">
    <property type="match status" value="1"/>
</dbReference>
<evidence type="ECO:0000259" key="16">
    <source>
        <dbReference type="Pfam" id="PF12777"/>
    </source>
</evidence>
<dbReference type="InterPro" id="IPR035706">
    <property type="entry name" value="AAA_9"/>
</dbReference>
<dbReference type="FunFam" id="1.20.920.30:FF:000002">
    <property type="entry name" value="Dynein axonemal heavy chain 3"/>
    <property type="match status" value="1"/>
</dbReference>
<evidence type="ECO:0000256" key="11">
    <source>
        <dbReference type="ARBA" id="ARBA00023212"/>
    </source>
</evidence>
<dbReference type="EMBL" id="KK107154">
    <property type="protein sequence ID" value="EZA56950.1"/>
    <property type="molecule type" value="Genomic_DNA"/>
</dbReference>
<evidence type="ECO:0000259" key="18">
    <source>
        <dbReference type="Pfam" id="PF12781"/>
    </source>
</evidence>
<dbReference type="FunFam" id="1.10.8.1220:FF:000001">
    <property type="entry name" value="Dynein axonemal heavy chain 5"/>
    <property type="match status" value="1"/>
</dbReference>
<evidence type="ECO:0000256" key="4">
    <source>
        <dbReference type="ARBA" id="ARBA00022701"/>
    </source>
</evidence>
<keyword evidence="6" id="KW-0067">ATP-binding</keyword>
<proteinExistence type="inferred from homology"/>
<dbReference type="InterPro" id="IPR024743">
    <property type="entry name" value="Dynein_HC_stalk"/>
</dbReference>
<feature type="region of interest" description="Disordered" evidence="14">
    <location>
        <begin position="7"/>
        <end position="28"/>
    </location>
</feature>
<keyword evidence="12" id="KW-0966">Cell projection</keyword>
<dbReference type="FunFam" id="3.40.50.300:FF:000153">
    <property type="entry name" value="Dynein axonemal heavy chain 1"/>
    <property type="match status" value="1"/>
</dbReference>
<evidence type="ECO:0000256" key="6">
    <source>
        <dbReference type="ARBA" id="ARBA00022840"/>
    </source>
</evidence>
<dbReference type="GO" id="GO:0030286">
    <property type="term" value="C:dynein complex"/>
    <property type="evidence" value="ECO:0007669"/>
    <property type="project" value="UniProtKB-KW"/>
</dbReference>